<dbReference type="SUPFAM" id="SSF57959">
    <property type="entry name" value="Leucine zipper domain"/>
    <property type="match status" value="1"/>
</dbReference>
<evidence type="ECO:0000256" key="2">
    <source>
        <dbReference type="SAM" id="MobiDB-lite"/>
    </source>
</evidence>
<evidence type="ECO:0008006" key="5">
    <source>
        <dbReference type="Google" id="ProtNLM"/>
    </source>
</evidence>
<evidence type="ECO:0000256" key="1">
    <source>
        <dbReference type="SAM" id="Coils"/>
    </source>
</evidence>
<evidence type="ECO:0000313" key="4">
    <source>
        <dbReference type="Proteomes" id="UP001196413"/>
    </source>
</evidence>
<keyword evidence="4" id="KW-1185">Reference proteome</keyword>
<reference evidence="3" key="1">
    <citation type="submission" date="2021-06" db="EMBL/GenBank/DDBJ databases">
        <title>Parelaphostrongylus tenuis whole genome reference sequence.</title>
        <authorList>
            <person name="Garwood T.J."/>
            <person name="Larsen P.A."/>
            <person name="Fountain-Jones N.M."/>
            <person name="Garbe J.R."/>
            <person name="Macchietto M.G."/>
            <person name="Kania S.A."/>
            <person name="Gerhold R.W."/>
            <person name="Richards J.E."/>
            <person name="Wolf T.M."/>
        </authorList>
    </citation>
    <scope>NUCLEOTIDE SEQUENCE</scope>
    <source>
        <strain evidence="3">MNPRO001-30</strain>
        <tissue evidence="3">Meninges</tissue>
    </source>
</reference>
<feature type="region of interest" description="Disordered" evidence="2">
    <location>
        <begin position="44"/>
        <end position="76"/>
    </location>
</feature>
<dbReference type="GO" id="GO:0000981">
    <property type="term" value="F:DNA-binding transcription factor activity, RNA polymerase II-specific"/>
    <property type="evidence" value="ECO:0007669"/>
    <property type="project" value="TreeGrafter"/>
</dbReference>
<dbReference type="Gene3D" id="1.20.5.170">
    <property type="match status" value="1"/>
</dbReference>
<comment type="caution">
    <text evidence="3">The sequence shown here is derived from an EMBL/GenBank/DDBJ whole genome shotgun (WGS) entry which is preliminary data.</text>
</comment>
<keyword evidence="1" id="KW-0175">Coiled coil</keyword>
<dbReference type="InterPro" id="IPR046347">
    <property type="entry name" value="bZIP_sf"/>
</dbReference>
<organism evidence="3 4">
    <name type="scientific">Parelaphostrongylus tenuis</name>
    <name type="common">Meningeal worm</name>
    <dbReference type="NCBI Taxonomy" id="148309"/>
    <lineage>
        <taxon>Eukaryota</taxon>
        <taxon>Metazoa</taxon>
        <taxon>Ecdysozoa</taxon>
        <taxon>Nematoda</taxon>
        <taxon>Chromadorea</taxon>
        <taxon>Rhabditida</taxon>
        <taxon>Rhabditina</taxon>
        <taxon>Rhabditomorpha</taxon>
        <taxon>Strongyloidea</taxon>
        <taxon>Metastrongylidae</taxon>
        <taxon>Parelaphostrongylus</taxon>
    </lineage>
</organism>
<dbReference type="PANTHER" id="PTHR23334:SF43">
    <property type="entry name" value="CCAAT_ENHANCER-BINDING PROTEIN HOMOLOG 1-RELATED"/>
    <property type="match status" value="1"/>
</dbReference>
<gene>
    <name evidence="3" type="ORF">KIN20_006421</name>
</gene>
<accession>A0AAD5MU34</accession>
<feature type="coiled-coil region" evidence="1">
    <location>
        <begin position="114"/>
        <end position="148"/>
    </location>
</feature>
<dbReference type="GO" id="GO:0000978">
    <property type="term" value="F:RNA polymerase II cis-regulatory region sequence-specific DNA binding"/>
    <property type="evidence" value="ECO:0007669"/>
    <property type="project" value="TreeGrafter"/>
</dbReference>
<proteinExistence type="predicted"/>
<protein>
    <recommendedName>
        <fullName evidence="5">BZIP domain-containing protein</fullName>
    </recommendedName>
</protein>
<dbReference type="Proteomes" id="UP001196413">
    <property type="component" value="Unassembled WGS sequence"/>
</dbReference>
<dbReference type="InterPro" id="IPR031106">
    <property type="entry name" value="C/EBP"/>
</dbReference>
<sequence>MSVRPNHQTCVRRRVPLTTAVYELLTFFLASSDLSLFLQITGNPSTSSTLSQKKQRRNVQAPEAYSPSSYTPATTPRKYRLKTPQERNNTLYKVKRQRNNDAVRKSRSKAKQLQMMKEKQLEEALLENKELKEKLRIVNERLSSCRCQN</sequence>
<dbReference type="AlphaFoldDB" id="A0AAD5MU34"/>
<dbReference type="EMBL" id="JAHQIW010000899">
    <property type="protein sequence ID" value="KAJ1350594.1"/>
    <property type="molecule type" value="Genomic_DNA"/>
</dbReference>
<dbReference type="GO" id="GO:0006351">
    <property type="term" value="P:DNA-templated transcription"/>
    <property type="evidence" value="ECO:0007669"/>
    <property type="project" value="InterPro"/>
</dbReference>
<dbReference type="PANTHER" id="PTHR23334">
    <property type="entry name" value="CCAAT/ENHANCER BINDING PROTEIN"/>
    <property type="match status" value="1"/>
</dbReference>
<evidence type="ECO:0000313" key="3">
    <source>
        <dbReference type="EMBL" id="KAJ1350594.1"/>
    </source>
</evidence>
<name>A0AAD5MU34_PARTN</name>